<feature type="region of interest" description="Disordered" evidence="1">
    <location>
        <begin position="236"/>
        <end position="304"/>
    </location>
</feature>
<keyword evidence="2" id="KW-0472">Membrane</keyword>
<keyword evidence="4" id="KW-1185">Reference proteome</keyword>
<dbReference type="EMBL" id="PDLM01000016">
    <property type="protein sequence ID" value="RDW59571.1"/>
    <property type="molecule type" value="Genomic_DNA"/>
</dbReference>
<feature type="region of interest" description="Disordered" evidence="1">
    <location>
        <begin position="65"/>
        <end position="85"/>
    </location>
</feature>
<organism evidence="3 4">
    <name type="scientific">Coleophoma cylindrospora</name>
    <dbReference type="NCBI Taxonomy" id="1849047"/>
    <lineage>
        <taxon>Eukaryota</taxon>
        <taxon>Fungi</taxon>
        <taxon>Dikarya</taxon>
        <taxon>Ascomycota</taxon>
        <taxon>Pezizomycotina</taxon>
        <taxon>Leotiomycetes</taxon>
        <taxon>Helotiales</taxon>
        <taxon>Dermateaceae</taxon>
        <taxon>Coleophoma</taxon>
    </lineage>
</organism>
<reference evidence="3 4" key="1">
    <citation type="journal article" date="2018" name="IMA Fungus">
        <title>IMA Genome-F 9: Draft genome sequence of Annulohypoxylon stygium, Aspergillus mulundensis, Berkeleyomyces basicola (syn. Thielaviopsis basicola), Ceratocystis smalleyi, two Cercospora beticola strains, Coleophoma cylindrospora, Fusarium fracticaudum, Phialophora cf. hyalina, and Morchella septimelata.</title>
        <authorList>
            <person name="Wingfield B.D."/>
            <person name="Bills G.F."/>
            <person name="Dong Y."/>
            <person name="Huang W."/>
            <person name="Nel W.J."/>
            <person name="Swalarsk-Parry B.S."/>
            <person name="Vaghefi N."/>
            <person name="Wilken P.M."/>
            <person name="An Z."/>
            <person name="de Beer Z.W."/>
            <person name="De Vos L."/>
            <person name="Chen L."/>
            <person name="Duong T.A."/>
            <person name="Gao Y."/>
            <person name="Hammerbacher A."/>
            <person name="Kikkert J.R."/>
            <person name="Li Y."/>
            <person name="Li H."/>
            <person name="Li K."/>
            <person name="Li Q."/>
            <person name="Liu X."/>
            <person name="Ma X."/>
            <person name="Naidoo K."/>
            <person name="Pethybridge S.J."/>
            <person name="Sun J."/>
            <person name="Steenkamp E.T."/>
            <person name="van der Nest M.A."/>
            <person name="van Wyk S."/>
            <person name="Wingfield M.J."/>
            <person name="Xiong C."/>
            <person name="Yue Q."/>
            <person name="Zhang X."/>
        </authorList>
    </citation>
    <scope>NUCLEOTIDE SEQUENCE [LARGE SCALE GENOMIC DNA]</scope>
    <source>
        <strain evidence="3 4">BP6252</strain>
    </source>
</reference>
<feature type="region of interest" description="Disordered" evidence="1">
    <location>
        <begin position="149"/>
        <end position="174"/>
    </location>
</feature>
<sequence length="343" mass="40338">MNKRGTPGCSNFNCWTQIQKEITITIGVLVALGIIIILFWGFCYKNQRQRKIQTGSRDVETGCLHKSEEATTNPSRKERQRRRRKGSKKWNLVWGFILGCLLCQQRKKRKRRHRKSRNRHKGSRHATISNQTPYPAVHLQPLARTRYFDTPKGHSRAKHKSRAFKEGTTHANARKSAVPEIAVIPPTAPSTPIRPLSIAKSRKASPDDAAAFLRVEDVRMETERYRIRIRDIDEDKEQEERQRKRRSRRYRDQERGRARSWRSAANTGSPNPRYLTPSPSPPQRHHRSEHRKRHKKERKREESPKRFAKWGTMFVLVAELLICWLEPKEGWAGVAKRRERDQR</sequence>
<feature type="transmembrane region" description="Helical" evidence="2">
    <location>
        <begin position="22"/>
        <end position="43"/>
    </location>
</feature>
<evidence type="ECO:0000313" key="4">
    <source>
        <dbReference type="Proteomes" id="UP000256645"/>
    </source>
</evidence>
<accession>A0A3D8QCV4</accession>
<proteinExistence type="predicted"/>
<comment type="caution">
    <text evidence="3">The sequence shown here is derived from an EMBL/GenBank/DDBJ whole genome shotgun (WGS) entry which is preliminary data.</text>
</comment>
<evidence type="ECO:0000313" key="3">
    <source>
        <dbReference type="EMBL" id="RDW59571.1"/>
    </source>
</evidence>
<dbReference type="Proteomes" id="UP000256645">
    <property type="component" value="Unassembled WGS sequence"/>
</dbReference>
<evidence type="ECO:0000256" key="2">
    <source>
        <dbReference type="SAM" id="Phobius"/>
    </source>
</evidence>
<feature type="compositionally biased region" description="Basic residues" evidence="1">
    <location>
        <begin position="283"/>
        <end position="298"/>
    </location>
</feature>
<name>A0A3D8QCV4_9HELO</name>
<evidence type="ECO:0000256" key="1">
    <source>
        <dbReference type="SAM" id="MobiDB-lite"/>
    </source>
</evidence>
<feature type="compositionally biased region" description="Basic residues" evidence="1">
    <location>
        <begin position="107"/>
        <end position="124"/>
    </location>
</feature>
<gene>
    <name evidence="3" type="ORF">BP6252_12658</name>
</gene>
<dbReference type="AlphaFoldDB" id="A0A3D8QCV4"/>
<feature type="region of interest" description="Disordered" evidence="1">
    <location>
        <begin position="107"/>
        <end position="129"/>
    </location>
</feature>
<dbReference type="OrthoDB" id="10422628at2759"/>
<keyword evidence="2" id="KW-0812">Transmembrane</keyword>
<feature type="compositionally biased region" description="Basic residues" evidence="1">
    <location>
        <begin position="153"/>
        <end position="162"/>
    </location>
</feature>
<keyword evidence="2" id="KW-1133">Transmembrane helix</keyword>
<protein>
    <submittedName>
        <fullName evidence="3">Uncharacterized protein</fullName>
    </submittedName>
</protein>